<evidence type="ECO:0000313" key="2">
    <source>
        <dbReference type="EMBL" id="PKY54195.1"/>
    </source>
</evidence>
<dbReference type="Proteomes" id="UP000234323">
    <property type="component" value="Unassembled WGS sequence"/>
</dbReference>
<dbReference type="VEuPathDB" id="FungiDB:RhiirA1_468942"/>
<evidence type="ECO:0000256" key="1">
    <source>
        <dbReference type="SAM" id="MobiDB-lite"/>
    </source>
</evidence>
<accession>A0A2I1H5P0</accession>
<evidence type="ECO:0000313" key="3">
    <source>
        <dbReference type="Proteomes" id="UP000234323"/>
    </source>
</evidence>
<feature type="compositionally biased region" description="Basic residues" evidence="1">
    <location>
        <begin position="77"/>
        <end position="86"/>
    </location>
</feature>
<name>A0A2I1H5P0_9GLOM</name>
<dbReference type="VEuPathDB" id="FungiDB:RhiirFUN_020852"/>
<protein>
    <submittedName>
        <fullName evidence="2">Uncharacterized protein</fullName>
    </submittedName>
</protein>
<dbReference type="AlphaFoldDB" id="A0A2I1H5P0"/>
<comment type="caution">
    <text evidence="2">The sequence shown here is derived from an EMBL/GenBank/DDBJ whole genome shotgun (WGS) entry which is preliminary data.</text>
</comment>
<feature type="compositionally biased region" description="Basic and acidic residues" evidence="1">
    <location>
        <begin position="96"/>
        <end position="106"/>
    </location>
</feature>
<proteinExistence type="predicted"/>
<gene>
    <name evidence="2" type="ORF">RhiirA4_472864</name>
</gene>
<dbReference type="VEuPathDB" id="FungiDB:FUN_014944"/>
<sequence length="219" mass="25100">MAMTTLAHNKSHIWDPFVIFKANIVQYFSSNRRVLRSKNLQESSNAIDSEAVETVVREADKIAARLAARVKSTITPRRQKKNKKKNPVPEQVNNEKISETHDKPDNSNDITDEAALTTLSNTSLSTTVSRSIDTGDFSEKIEQLITPDDSYWKNLASRICKTQLPLLGLYPDELEFKKCFEVILEQEKLGYIKQHGSQWVHFYTERIGPLTLNNYKETR</sequence>
<feature type="region of interest" description="Disordered" evidence="1">
    <location>
        <begin position="73"/>
        <end position="110"/>
    </location>
</feature>
<reference evidence="2 3" key="1">
    <citation type="submission" date="2015-10" db="EMBL/GenBank/DDBJ databases">
        <title>Genome analyses suggest a sexual origin of heterokaryosis in a supposedly ancient asexual fungus.</title>
        <authorList>
            <person name="Ropars J."/>
            <person name="Sedzielewska K."/>
            <person name="Noel J."/>
            <person name="Charron P."/>
            <person name="Farinelli L."/>
            <person name="Marton T."/>
            <person name="Kruger M."/>
            <person name="Pelin A."/>
            <person name="Brachmann A."/>
            <person name="Corradi N."/>
        </authorList>
    </citation>
    <scope>NUCLEOTIDE SEQUENCE [LARGE SCALE GENOMIC DNA]</scope>
    <source>
        <strain evidence="2 3">A4</strain>
    </source>
</reference>
<organism evidence="2 3">
    <name type="scientific">Rhizophagus irregularis</name>
    <dbReference type="NCBI Taxonomy" id="588596"/>
    <lineage>
        <taxon>Eukaryota</taxon>
        <taxon>Fungi</taxon>
        <taxon>Fungi incertae sedis</taxon>
        <taxon>Mucoromycota</taxon>
        <taxon>Glomeromycotina</taxon>
        <taxon>Glomeromycetes</taxon>
        <taxon>Glomerales</taxon>
        <taxon>Glomeraceae</taxon>
        <taxon>Rhizophagus</taxon>
    </lineage>
</organism>
<keyword evidence="3" id="KW-1185">Reference proteome</keyword>
<dbReference type="EMBL" id="LLXI01001553">
    <property type="protein sequence ID" value="PKY54195.1"/>
    <property type="molecule type" value="Genomic_DNA"/>
</dbReference>